<dbReference type="GO" id="GO:0043190">
    <property type="term" value="C:ATP-binding cassette (ABC) transporter complex"/>
    <property type="evidence" value="ECO:0007669"/>
    <property type="project" value="InterPro"/>
</dbReference>
<evidence type="ECO:0000256" key="4">
    <source>
        <dbReference type="ARBA" id="ARBA00023136"/>
    </source>
</evidence>
<dbReference type="PANTHER" id="PTHR43332">
    <property type="entry name" value="INNER MEMBRANE TRANSPORT PERMEASE YADH-RELATED"/>
    <property type="match status" value="1"/>
</dbReference>
<dbReference type="AlphaFoldDB" id="F8C569"/>
<evidence type="ECO:0000259" key="6">
    <source>
        <dbReference type="PROSITE" id="PS51012"/>
    </source>
</evidence>
<comment type="subcellular location">
    <subcellularLocation>
        <location evidence="5">Cell membrane</location>
        <topology evidence="5">Multi-pass membrane protein</topology>
    </subcellularLocation>
    <subcellularLocation>
        <location evidence="1">Membrane</location>
        <topology evidence="1">Multi-pass membrane protein</topology>
    </subcellularLocation>
</comment>
<feature type="transmembrane region" description="Helical" evidence="5">
    <location>
        <begin position="20"/>
        <end position="42"/>
    </location>
</feature>
<dbReference type="PIRSF" id="PIRSF006648">
    <property type="entry name" value="DrrB"/>
    <property type="match status" value="1"/>
</dbReference>
<keyword evidence="5" id="KW-0813">Transport</keyword>
<feature type="transmembrane region" description="Helical" evidence="5">
    <location>
        <begin position="138"/>
        <end position="158"/>
    </location>
</feature>
<dbReference type="RefSeq" id="WP_013909536.1">
    <property type="nucleotide sequence ID" value="NC_015682.1"/>
</dbReference>
<comment type="caution">
    <text evidence="5">Lacks conserved residue(s) required for the propagation of feature annotation.</text>
</comment>
<evidence type="ECO:0000313" key="7">
    <source>
        <dbReference type="EMBL" id="AEH22836.1"/>
    </source>
</evidence>
<dbReference type="STRING" id="795359.TOPB45_0735"/>
<gene>
    <name evidence="7" type="ordered locus">TOPB45_0735</name>
</gene>
<keyword evidence="3 5" id="KW-1133">Transmembrane helix</keyword>
<evidence type="ECO:0000256" key="2">
    <source>
        <dbReference type="ARBA" id="ARBA00022692"/>
    </source>
</evidence>
<keyword evidence="8" id="KW-1185">Reference proteome</keyword>
<evidence type="ECO:0000256" key="1">
    <source>
        <dbReference type="ARBA" id="ARBA00004141"/>
    </source>
</evidence>
<dbReference type="Pfam" id="PF01061">
    <property type="entry name" value="ABC2_membrane"/>
    <property type="match status" value="1"/>
</dbReference>
<sequence length="245" mass="27727">MDWYPVLLRELIIFKRRLLKFGYLLSAMMLPIIYFVVFGLGLGRMVQIGGKSYLSFLIPGLVAMTSMTNSYTWIANSLNLNRLYFKTFQVLYLAPISYSAIIIGEVLAGMIKGLFAASLIIAVGFLTCPNFGLTLPFIVALFLNCFLFASLGFVVGMLSKGHEETATYSNFFILPMGFFCGTFFPIERIPDFLKPIVYLFPLTYTNILIRKEVFDNIALISILVLIFYSFILFGLGLRTLKNYSE</sequence>
<dbReference type="EMBL" id="CP002829">
    <property type="protein sequence ID" value="AEH22836.1"/>
    <property type="molecule type" value="Genomic_DNA"/>
</dbReference>
<dbReference type="InterPro" id="IPR047817">
    <property type="entry name" value="ABC2_TM_bact-type"/>
</dbReference>
<name>F8C569_THEGP</name>
<organism evidence="7 8">
    <name type="scientific">Thermodesulfobacterium geofontis (strain OPF15)</name>
    <dbReference type="NCBI Taxonomy" id="795359"/>
    <lineage>
        <taxon>Bacteria</taxon>
        <taxon>Pseudomonadati</taxon>
        <taxon>Thermodesulfobacteriota</taxon>
        <taxon>Thermodesulfobacteria</taxon>
        <taxon>Thermodesulfobacteriales</taxon>
        <taxon>Thermodesulfobacteriaceae</taxon>
        <taxon>Thermodesulfobacterium</taxon>
    </lineage>
</organism>
<protein>
    <recommendedName>
        <fullName evidence="5">Transport permease protein</fullName>
    </recommendedName>
</protein>
<feature type="domain" description="ABC transmembrane type-2" evidence="6">
    <location>
        <begin position="22"/>
        <end position="243"/>
    </location>
</feature>
<evidence type="ECO:0000256" key="3">
    <source>
        <dbReference type="ARBA" id="ARBA00022989"/>
    </source>
</evidence>
<dbReference type="PATRIC" id="fig|795359.3.peg.744"/>
<feature type="transmembrane region" description="Helical" evidence="5">
    <location>
        <begin position="216"/>
        <end position="237"/>
    </location>
</feature>
<dbReference type="HOGENOM" id="CLU_039483_3_2_0"/>
<dbReference type="InterPro" id="IPR000412">
    <property type="entry name" value="ABC_2_transport"/>
</dbReference>
<comment type="similarity">
    <text evidence="5">Belongs to the ABC-2 integral membrane protein family.</text>
</comment>
<dbReference type="PRINTS" id="PR00164">
    <property type="entry name" value="ABC2TRNSPORT"/>
</dbReference>
<evidence type="ECO:0000256" key="5">
    <source>
        <dbReference type="RuleBase" id="RU361157"/>
    </source>
</evidence>
<dbReference type="InterPro" id="IPR052522">
    <property type="entry name" value="ABC-2_transport_permease"/>
</dbReference>
<dbReference type="eggNOG" id="COG0842">
    <property type="taxonomic scope" value="Bacteria"/>
</dbReference>
<keyword evidence="2 5" id="KW-0812">Transmembrane</keyword>
<dbReference type="PANTHER" id="PTHR43332:SF2">
    <property type="entry name" value="INNER MEMBRANE TRANSPORT PERMEASE YADH"/>
    <property type="match status" value="1"/>
</dbReference>
<proteinExistence type="inferred from homology"/>
<dbReference type="KEGG" id="top:TOPB45_0735"/>
<keyword evidence="4 5" id="KW-0472">Membrane</keyword>
<accession>F8C569</accession>
<evidence type="ECO:0000313" key="8">
    <source>
        <dbReference type="Proteomes" id="UP000006583"/>
    </source>
</evidence>
<dbReference type="Proteomes" id="UP000006583">
    <property type="component" value="Chromosome"/>
</dbReference>
<feature type="transmembrane region" description="Helical" evidence="5">
    <location>
        <begin position="54"/>
        <end position="75"/>
    </location>
</feature>
<feature type="transmembrane region" description="Helical" evidence="5">
    <location>
        <begin position="165"/>
        <end position="186"/>
    </location>
</feature>
<dbReference type="PROSITE" id="PS51012">
    <property type="entry name" value="ABC_TM2"/>
    <property type="match status" value="1"/>
</dbReference>
<reference evidence="7 8" key="1">
    <citation type="journal article" date="2013" name="Genome Announc.">
        <title>Complete genome sequence of the hyperthermophilic sulfate-reducing bacterium Thermodesulfobacterium geofontis OPF15T.</title>
        <authorList>
            <person name="Elkins J.G."/>
            <person name="Hamilton-Brehm S.D."/>
            <person name="Lucas S."/>
            <person name="Han J."/>
            <person name="Lapidus A."/>
            <person name="Cheng J.F."/>
            <person name="Goodwin L.A."/>
            <person name="Pitluck S."/>
            <person name="Peters L."/>
            <person name="Mikhailova N."/>
            <person name="Davenport K.W."/>
            <person name="Detter J.C."/>
            <person name="Han C.S."/>
            <person name="Tapia R."/>
            <person name="Land M.L."/>
            <person name="Hauser L."/>
            <person name="Kyrpides N.C."/>
            <person name="Ivanova N.N."/>
            <person name="Pagani I."/>
            <person name="Bruce D."/>
            <person name="Woyke T."/>
            <person name="Cottingham R.W."/>
        </authorList>
    </citation>
    <scope>NUCLEOTIDE SEQUENCE [LARGE SCALE GENOMIC DNA]</scope>
    <source>
        <strain evidence="7 8">OPF15</strain>
    </source>
</reference>
<keyword evidence="5" id="KW-1003">Cell membrane</keyword>
<dbReference type="GO" id="GO:0140359">
    <property type="term" value="F:ABC-type transporter activity"/>
    <property type="evidence" value="ECO:0007669"/>
    <property type="project" value="InterPro"/>
</dbReference>
<dbReference type="InterPro" id="IPR013525">
    <property type="entry name" value="ABC2_TM"/>
</dbReference>